<gene>
    <name evidence="2" type="ORF">RCF98_00825</name>
</gene>
<dbReference type="Pfam" id="PF03993">
    <property type="entry name" value="DUF349"/>
    <property type="match status" value="1"/>
</dbReference>
<sequence length="752" mass="86546">MLGKFFKPKWQHNDANVRLKALANLASDSVELIKIAQSDPDSNVRMEAITRLSHLPTLVQLGHTPGSIGERSRQRVIGLAATDHHHDHLLADVFQWLQNPALLRSIARDSLRGIKLRHHAIAKLDDQELLFNIADKDTSKEIQYIAAKKITDLEQLKTLEKHHGKSNKRLRQLLKDCLEIEQQQQQKQAAINGLCAETENLGKTGTWEQGKTRAKVLEQRWLKLTTQPSPEQQARFQQALEHFRQQLSAWETEQAQRNQQLAEQAAAQARSQAEAAQQAEQALHAALEQQEREQQAQAEARQRQQQQQALREEKLQQLHETLKTLEAHLDAEQYGEAIEVHKALSANIKDASELPSKDIAFFQRRLQAFAPMLRELQDWRRWGTDQVRKQLIETAEHLRSDDDIAPQERAKKIHSLREEWRKLSHMEPGQQRALWQAFDANATAAYEPSKQYFVEQAQQREAHLQQRHDICAQLEALHNATDWGHADWRSLQAGVNQLRKLWKDAGTVSHKDWKSINERFNAAMDSLETHFKAERSRNWQERTQLVEQAQTLLEHPNTAQAVEQAKALQTQWLITLTSRPSDEQRLWKQFREPMDTLFARARDERQQQQQERNAQLAEEARQIAEQQQRELERQQQKVAELEVLAAQSLDHKQAEASEDAQVSNRTAGELLCLQLEILLGLETPADFQQARLQYQVAQLSETMRSRKDAQESNAQALPLLKQWYALGGMPAAALASQTARIEQIKEALLPQQ</sequence>
<keyword evidence="3" id="KW-1185">Reference proteome</keyword>
<feature type="region of interest" description="Disordered" evidence="1">
    <location>
        <begin position="602"/>
        <end position="623"/>
    </location>
</feature>
<organism evidence="2 3">
    <name type="scientific">Thiothrix lacustris</name>
    <dbReference type="NCBI Taxonomy" id="525917"/>
    <lineage>
        <taxon>Bacteria</taxon>
        <taxon>Pseudomonadati</taxon>
        <taxon>Pseudomonadota</taxon>
        <taxon>Gammaproteobacteria</taxon>
        <taxon>Thiotrichales</taxon>
        <taxon>Thiotrichaceae</taxon>
        <taxon>Thiothrix</taxon>
    </lineage>
</organism>
<dbReference type="EMBL" id="CP133218">
    <property type="protein sequence ID" value="WML90908.1"/>
    <property type="molecule type" value="Genomic_DNA"/>
</dbReference>
<protein>
    <submittedName>
        <fullName evidence="2">DUF349 domain-containing protein</fullName>
    </submittedName>
</protein>
<name>A0ABY9MQI3_9GAMM</name>
<evidence type="ECO:0000313" key="3">
    <source>
        <dbReference type="Proteomes" id="UP001236657"/>
    </source>
</evidence>
<proteinExistence type="predicted"/>
<reference evidence="2 3" key="1">
    <citation type="submission" date="2023-08" db="EMBL/GenBank/DDBJ databases">
        <title>New molecular markers tilS and rpoB for phylogenetic and monitoring studies of the genus Thiothrix biodiversity.</title>
        <authorList>
            <person name="Ravin N.V."/>
            <person name="Smolyakov D."/>
            <person name="Markov N.D."/>
            <person name="Beletsky A.V."/>
            <person name="Mardanov A.V."/>
            <person name="Rudenko T.S."/>
            <person name="Grabovich M.Y."/>
        </authorList>
    </citation>
    <scope>NUCLEOTIDE SEQUENCE [LARGE SCALE GENOMIC DNA]</scope>
    <source>
        <strain evidence="2 3">MK1</strain>
    </source>
</reference>
<dbReference type="Proteomes" id="UP001236657">
    <property type="component" value="Chromosome"/>
</dbReference>
<evidence type="ECO:0000256" key="1">
    <source>
        <dbReference type="SAM" id="MobiDB-lite"/>
    </source>
</evidence>
<feature type="compositionally biased region" description="Low complexity" evidence="1">
    <location>
        <begin position="261"/>
        <end position="288"/>
    </location>
</feature>
<feature type="compositionally biased region" description="Low complexity" evidence="1">
    <location>
        <begin position="295"/>
        <end position="309"/>
    </location>
</feature>
<feature type="region of interest" description="Disordered" evidence="1">
    <location>
        <begin position="261"/>
        <end position="311"/>
    </location>
</feature>
<accession>A0ABY9MQI3</accession>
<evidence type="ECO:0000313" key="2">
    <source>
        <dbReference type="EMBL" id="WML90908.1"/>
    </source>
</evidence>
<feature type="compositionally biased region" description="Low complexity" evidence="1">
    <location>
        <begin position="607"/>
        <end position="617"/>
    </location>
</feature>
<dbReference type="InterPro" id="IPR007139">
    <property type="entry name" value="DUF349"/>
</dbReference>
<dbReference type="RefSeq" id="WP_308895509.1">
    <property type="nucleotide sequence ID" value="NZ_CP133218.1"/>
</dbReference>